<sequence length="75" mass="8606">MDIVKFELFACLLEREKVHMDPGLSFSDICIWIGADPQEADAFLMEELGYHGDDILKAYRECSALYLESKYGIKL</sequence>
<reference evidence="1" key="1">
    <citation type="submission" date="2020-10" db="EMBL/GenBank/DDBJ databases">
        <authorList>
            <person name="Gilroy R."/>
        </authorList>
    </citation>
    <scope>NUCLEOTIDE SEQUENCE</scope>
    <source>
        <strain evidence="1">B2-22910</strain>
    </source>
</reference>
<evidence type="ECO:0000313" key="2">
    <source>
        <dbReference type="Proteomes" id="UP000823603"/>
    </source>
</evidence>
<dbReference type="AlphaFoldDB" id="A0A9D9NEE0"/>
<organism evidence="1 2">
    <name type="scientific">Candidatus Cryptobacteroides faecavium</name>
    <dbReference type="NCBI Taxonomy" id="2840762"/>
    <lineage>
        <taxon>Bacteria</taxon>
        <taxon>Pseudomonadati</taxon>
        <taxon>Bacteroidota</taxon>
        <taxon>Bacteroidia</taxon>
        <taxon>Bacteroidales</taxon>
        <taxon>Candidatus Cryptobacteroides</taxon>
    </lineage>
</organism>
<dbReference type="Proteomes" id="UP000823603">
    <property type="component" value="Unassembled WGS sequence"/>
</dbReference>
<comment type="caution">
    <text evidence="1">The sequence shown here is derived from an EMBL/GenBank/DDBJ whole genome shotgun (WGS) entry which is preliminary data.</text>
</comment>
<reference evidence="1" key="2">
    <citation type="journal article" date="2021" name="PeerJ">
        <title>Extensive microbial diversity within the chicken gut microbiome revealed by metagenomics and culture.</title>
        <authorList>
            <person name="Gilroy R."/>
            <person name="Ravi A."/>
            <person name="Getino M."/>
            <person name="Pursley I."/>
            <person name="Horton D.L."/>
            <person name="Alikhan N.F."/>
            <person name="Baker D."/>
            <person name="Gharbi K."/>
            <person name="Hall N."/>
            <person name="Watson M."/>
            <person name="Adriaenssens E.M."/>
            <person name="Foster-Nyarko E."/>
            <person name="Jarju S."/>
            <person name="Secka A."/>
            <person name="Antonio M."/>
            <person name="Oren A."/>
            <person name="Chaudhuri R.R."/>
            <person name="La Ragione R."/>
            <person name="Hildebrand F."/>
            <person name="Pallen M.J."/>
        </authorList>
    </citation>
    <scope>NUCLEOTIDE SEQUENCE</scope>
    <source>
        <strain evidence="1">B2-22910</strain>
    </source>
</reference>
<proteinExistence type="predicted"/>
<evidence type="ECO:0000313" key="1">
    <source>
        <dbReference type="EMBL" id="MBO8470165.1"/>
    </source>
</evidence>
<protein>
    <submittedName>
        <fullName evidence="1">Uncharacterized protein</fullName>
    </submittedName>
</protein>
<name>A0A9D9NEE0_9BACT</name>
<gene>
    <name evidence="1" type="ORF">IAB82_00010</name>
</gene>
<accession>A0A9D9NEE0</accession>
<dbReference type="EMBL" id="JADIMB010000001">
    <property type="protein sequence ID" value="MBO8470165.1"/>
    <property type="molecule type" value="Genomic_DNA"/>
</dbReference>